<dbReference type="InterPro" id="IPR021728">
    <property type="entry name" value="DUF3300"/>
</dbReference>
<feature type="compositionally biased region" description="Basic and acidic residues" evidence="1">
    <location>
        <begin position="580"/>
        <end position="591"/>
    </location>
</feature>
<reference evidence="4 5" key="1">
    <citation type="submission" date="2019-03" db="EMBL/GenBank/DDBJ databases">
        <title>Novel transposon Tn6433 accelerates the dissemination of tet(E) in Aeromonas from aerobic biofilm under oxytetracycline stress.</title>
        <authorList>
            <person name="Shi Y."/>
            <person name="Tian Z."/>
            <person name="Zhang Y."/>
            <person name="Zhang H."/>
            <person name="Yang M."/>
        </authorList>
    </citation>
    <scope>NUCLEOTIDE SEQUENCE [LARGE SCALE GENOMIC DNA]</scope>
    <source>
        <strain evidence="3 5">R50-22</strain>
        <strain evidence="2 4">T5-8</strain>
    </source>
</reference>
<feature type="region of interest" description="Disordered" evidence="1">
    <location>
        <begin position="269"/>
        <end position="299"/>
    </location>
</feature>
<evidence type="ECO:0000313" key="3">
    <source>
        <dbReference type="EMBL" id="QJT38951.1"/>
    </source>
</evidence>
<name>A0AAE7AII1_AERME</name>
<evidence type="ECO:0000313" key="2">
    <source>
        <dbReference type="EMBL" id="QJT32154.1"/>
    </source>
</evidence>
<dbReference type="Pfam" id="PF11737">
    <property type="entry name" value="DUF3300"/>
    <property type="match status" value="1"/>
</dbReference>
<dbReference type="EMBL" id="CP038444">
    <property type="protein sequence ID" value="QJT32154.1"/>
    <property type="molecule type" value="Genomic_DNA"/>
</dbReference>
<dbReference type="PANTHER" id="PTHR40269">
    <property type="entry name" value="OUTER MEMBRANE PROTEIN-RELATED"/>
    <property type="match status" value="1"/>
</dbReference>
<dbReference type="Proteomes" id="UP000502006">
    <property type="component" value="Chromosome"/>
</dbReference>
<dbReference type="Proteomes" id="UP000502657">
    <property type="component" value="Chromosome"/>
</dbReference>
<protein>
    <submittedName>
        <fullName evidence="2">DUF3300 domain-containing protein</fullName>
    </submittedName>
</protein>
<feature type="region of interest" description="Disordered" evidence="1">
    <location>
        <begin position="76"/>
        <end position="98"/>
    </location>
</feature>
<evidence type="ECO:0000313" key="4">
    <source>
        <dbReference type="Proteomes" id="UP000502006"/>
    </source>
</evidence>
<feature type="compositionally biased region" description="Polar residues" evidence="1">
    <location>
        <begin position="601"/>
        <end position="610"/>
    </location>
</feature>
<dbReference type="PANTHER" id="PTHR40269:SF1">
    <property type="entry name" value="OUTER MEMBRANE PROTEIN"/>
    <property type="match status" value="1"/>
</dbReference>
<feature type="region of interest" description="Disordered" evidence="1">
    <location>
        <begin position="432"/>
        <end position="610"/>
    </location>
</feature>
<sequence length="610" mass="65495">MISISGLCFRYETPALNALNALNAMRDNICGNLQARGASATPAEGNKVMKQPLFRRSVLAAVIALGTVLAACKEEPPPVTQSVQPSAASSTTSAAVAPQAQPIGTQASKYTPEALETLLAPIALYPDAVLAQVLASATNPQEVLDAGNWLVAHPDLKGKELTAAIAPLGFTPPTMSLMHFPTVMDMMCLKMEWTTELGSAFLADEPGVLAAVQRLRQQAMEVGNLKDSEQMKVARDEQNNQQIVTIAPANPDVIYVPQYDPTAAYSAPAAAPAAGPAPAPVTTETTTTTAPAPAPATTTTTVVEHDDDDEYDRGDMVLTGLLAFGAGMLVNEVFNDDDDEGDYYYPRWGSGYPDGYVPYRYNPNYGNGFRPTNGYNRPVNYQRGSNNNIYINAKGNDYFNKFERGPNNYLRQADSPITAARPQRAELATLEQRSLNNEAGGGRRDATPKGSYAGANRQPKSEYAGAPRAVNEVNREARATAPKGSYAGANRQPKSDNAKVTRDARQANREANVAQRTPRQGDYAGDKVRRQQITPQTAGARDRGYVQPRATHSKSTAQTATRRAPVASKSAFQGVQNSGRTERAASQRGRESVASSARAGRTTQPRRSTR</sequence>
<gene>
    <name evidence="2" type="ORF">E4186_19680</name>
    <name evidence="3" type="ORF">E4188_10785</name>
</gene>
<organism evidence="2 4">
    <name type="scientific">Aeromonas media</name>
    <dbReference type="NCBI Taxonomy" id="651"/>
    <lineage>
        <taxon>Bacteria</taxon>
        <taxon>Pseudomonadati</taxon>
        <taxon>Pseudomonadota</taxon>
        <taxon>Gammaproteobacteria</taxon>
        <taxon>Aeromonadales</taxon>
        <taxon>Aeromonadaceae</taxon>
        <taxon>Aeromonas</taxon>
    </lineage>
</organism>
<proteinExistence type="predicted"/>
<keyword evidence="5" id="KW-1185">Reference proteome</keyword>
<evidence type="ECO:0000313" key="5">
    <source>
        <dbReference type="Proteomes" id="UP000502657"/>
    </source>
</evidence>
<feature type="compositionally biased region" description="Polar residues" evidence="1">
    <location>
        <begin position="570"/>
        <end position="579"/>
    </location>
</feature>
<dbReference type="EMBL" id="CP038448">
    <property type="protein sequence ID" value="QJT38951.1"/>
    <property type="molecule type" value="Genomic_DNA"/>
</dbReference>
<accession>A0AAE7AII1</accession>
<feature type="compositionally biased region" description="Low complexity" evidence="1">
    <location>
        <begin position="80"/>
        <end position="98"/>
    </location>
</feature>
<feature type="compositionally biased region" description="Basic and acidic residues" evidence="1">
    <location>
        <begin position="493"/>
        <end position="508"/>
    </location>
</feature>
<dbReference type="AlphaFoldDB" id="A0AAE7AII1"/>
<evidence type="ECO:0000256" key="1">
    <source>
        <dbReference type="SAM" id="MobiDB-lite"/>
    </source>
</evidence>